<dbReference type="Gene3D" id="3.40.50.2000">
    <property type="entry name" value="Glycogen Phosphorylase B"/>
    <property type="match status" value="2"/>
</dbReference>
<gene>
    <name evidence="3" type="primary">glgA_2</name>
    <name evidence="3" type="ORF">PsAD2_04284</name>
</gene>
<protein>
    <submittedName>
        <fullName evidence="3">Glycogen synthase</fullName>
        <ecNumber evidence="3">2.4.1.21</ecNumber>
    </submittedName>
</protein>
<dbReference type="OrthoDB" id="5291101at2"/>
<evidence type="ECO:0000313" key="4">
    <source>
        <dbReference type="Proteomes" id="UP000076577"/>
    </source>
</evidence>
<dbReference type="InterPro" id="IPR028098">
    <property type="entry name" value="Glyco_trans_4-like_N"/>
</dbReference>
<proteinExistence type="predicted"/>
<dbReference type="AlphaFoldDB" id="A0A165T358"/>
<reference evidence="3 4" key="1">
    <citation type="journal article" date="2016" name="Front. Microbiol.">
        <title>Comparative Genomic Analysis Reveals a Diverse Repertoire of Genes Involved in Prokaryote-Eukaryote Interactions within the Pseudovibrio Genus.</title>
        <authorList>
            <person name="Romano S."/>
            <person name="Fernandez-Guerra A."/>
            <person name="Reen F.J."/>
            <person name="Glockner F.O."/>
            <person name="Crowley S.P."/>
            <person name="O'Sullivan O."/>
            <person name="Cotter P.D."/>
            <person name="Adams C."/>
            <person name="Dobson A.D."/>
            <person name="O'Gara F."/>
        </authorList>
    </citation>
    <scope>NUCLEOTIDE SEQUENCE [LARGE SCALE GENOMIC DNA]</scope>
    <source>
        <strain evidence="3 4">Ad2</strain>
    </source>
</reference>
<dbReference type="RefSeq" id="WP_068010490.1">
    <property type="nucleotide sequence ID" value="NZ_FOFM01000009.1"/>
</dbReference>
<comment type="caution">
    <text evidence="3">The sequence shown here is derived from an EMBL/GenBank/DDBJ whole genome shotgun (WGS) entry which is preliminary data.</text>
</comment>
<dbReference type="PATRIC" id="fig|989403.3.peg.4692"/>
<dbReference type="CDD" id="cd03801">
    <property type="entry name" value="GT4_PimA-like"/>
    <property type="match status" value="1"/>
</dbReference>
<organism evidence="3 4">
    <name type="scientific">Pseudovibrio axinellae</name>
    <dbReference type="NCBI Taxonomy" id="989403"/>
    <lineage>
        <taxon>Bacteria</taxon>
        <taxon>Pseudomonadati</taxon>
        <taxon>Pseudomonadota</taxon>
        <taxon>Alphaproteobacteria</taxon>
        <taxon>Hyphomicrobiales</taxon>
        <taxon>Stappiaceae</taxon>
        <taxon>Pseudovibrio</taxon>
    </lineage>
</organism>
<dbReference type="InterPro" id="IPR001296">
    <property type="entry name" value="Glyco_trans_1"/>
</dbReference>
<dbReference type="Proteomes" id="UP000076577">
    <property type="component" value="Unassembled WGS sequence"/>
</dbReference>
<keyword evidence="3" id="KW-0808">Transferase</keyword>
<dbReference type="STRING" id="989403.SAMN05421798_1094"/>
<sequence length="1024" mass="115470">MQVDTFAVEEFPNLNSYAGYSSNKKLRVCIATEEILGPVRNGGIASTYYHLAKGLAAHGHEVHILYLKGEVVENETPEHWVEHFAGFGVSLHYLSHTTETIIGPSQNWQRRYSGAYQWLAKQERFDVVHTSEWRGGLFYVLMVKKLGLSFQDTLFIVKTSSPHLWNRHYQMQPIAKKELLPASFAEQKCVEFGDMVIGGSAHLLCFMRHIGYQLPDATYVQPNILDFSEVHVEDQRPKRSSGDVVKSQELTFFGRLETRKGIELFCTALDLLKREGVSPQAVNFLGKYGQPLANQKNEKVADYIRRKAMDWDFDVSYFTDYNQPEALSYLCSRDMIAVMPSLIENSTMAVYEALENSIPFIATRVGGTAELIAEFDHSSSLVAPNAHELADSIKRALKDGQRIAQSSFDNKKNLEAWYGFHAYLAEQFSQKCEDEVVAEIAGKTLSGALKAANKKTPKLEVIVLLRGDNDEMAFAEALVSDPPDSVKLVITDPAFERSAHQFVEYLETISIKAKIRNYIGFPAGDAISRVMNKSDADACIVCDGTTTHFVSGFCSDLRLALKTSQQYLITSFVSLPDNKIVMPMGSDIVSEISIGNSVGANVVCIPRDLTAKIGKLLPYDLRYGLLNEYVLRASQQHGVDLMIIPECRLKSTSYLEELADAQRNANSTYLQSMPLIENENIAYRKFALLATSHSDSFGVPPELYRDKHREDEDTVWLLHADRHRKMNTPWPRVTIGLDEKKFRVLCIAKGHGERSVVVNGEKQSISLEQENGEISLHCFCIPDHWETGQRYNVKFTLTTAISSYSQVLRIIKLSHNVFIAVSGNPILDVFTIEEIFESTLNSSLWTGLHVSEDSFGNEDQSEPKSNFDNDLSREQVLFEHRKRSNLEKNSQRGRLLSIGRACRNLLRLFMGRVDNPIKASIPPRELLEISPDFIQGWAWDRKDKTKKLVVVLELNGEHVSETIAEQYTHRFGSRHAELAEHGFKIALPPESKKEGAEITVRVKEGGNIVQNGKLRYQSQMLVTM</sequence>
<dbReference type="EMBL" id="LMCB01000152">
    <property type="protein sequence ID" value="KZL05359.1"/>
    <property type="molecule type" value="Genomic_DNA"/>
</dbReference>
<keyword evidence="3" id="KW-0328">Glycosyltransferase</keyword>
<dbReference type="GO" id="GO:0009011">
    <property type="term" value="F:alpha-1,4-glucan glucosyltransferase (ADP-glucose donor) activity"/>
    <property type="evidence" value="ECO:0007669"/>
    <property type="project" value="UniProtKB-EC"/>
</dbReference>
<evidence type="ECO:0000259" key="1">
    <source>
        <dbReference type="Pfam" id="PF00534"/>
    </source>
</evidence>
<dbReference type="EC" id="2.4.1.21" evidence="3"/>
<dbReference type="SUPFAM" id="SSF53756">
    <property type="entry name" value="UDP-Glycosyltransferase/glycogen phosphorylase"/>
    <property type="match status" value="1"/>
</dbReference>
<keyword evidence="4" id="KW-1185">Reference proteome</keyword>
<evidence type="ECO:0000259" key="2">
    <source>
        <dbReference type="Pfam" id="PF13579"/>
    </source>
</evidence>
<name>A0A165T358_9HYPH</name>
<dbReference type="Pfam" id="PF13579">
    <property type="entry name" value="Glyco_trans_4_4"/>
    <property type="match status" value="1"/>
</dbReference>
<feature type="domain" description="Glycosyltransferase subfamily 4-like N-terminal" evidence="2">
    <location>
        <begin position="42"/>
        <end position="154"/>
    </location>
</feature>
<feature type="domain" description="Glycosyl transferase family 1" evidence="1">
    <location>
        <begin position="244"/>
        <end position="401"/>
    </location>
</feature>
<accession>A0A165T358</accession>
<dbReference type="PANTHER" id="PTHR12526">
    <property type="entry name" value="GLYCOSYLTRANSFERASE"/>
    <property type="match status" value="1"/>
</dbReference>
<dbReference type="Pfam" id="PF00534">
    <property type="entry name" value="Glycos_transf_1"/>
    <property type="match status" value="1"/>
</dbReference>
<evidence type="ECO:0000313" key="3">
    <source>
        <dbReference type="EMBL" id="KZL05359.1"/>
    </source>
</evidence>